<keyword evidence="4" id="KW-0540">Nuclease</keyword>
<evidence type="ECO:0000259" key="9">
    <source>
        <dbReference type="Pfam" id="PF13359"/>
    </source>
</evidence>
<evidence type="ECO:0000313" key="12">
    <source>
        <dbReference type="Proteomes" id="UP000683360"/>
    </source>
</evidence>
<dbReference type="Pfam" id="PF13359">
    <property type="entry name" value="DDE_Tnp_4"/>
    <property type="match status" value="1"/>
</dbReference>
<dbReference type="PANTHER" id="PTHR22930:SF85">
    <property type="entry name" value="GH03217P-RELATED"/>
    <property type="match status" value="1"/>
</dbReference>
<protein>
    <recommendedName>
        <fullName evidence="13">Harbinger transposase-derived nuclease</fullName>
    </recommendedName>
</protein>
<reference evidence="11" key="1">
    <citation type="submission" date="2021-03" db="EMBL/GenBank/DDBJ databases">
        <authorList>
            <person name="Bekaert M."/>
        </authorList>
    </citation>
    <scope>NUCLEOTIDE SEQUENCE</scope>
</reference>
<dbReference type="GO" id="GO:0016787">
    <property type="term" value="F:hydrolase activity"/>
    <property type="evidence" value="ECO:0007669"/>
    <property type="project" value="UniProtKB-KW"/>
</dbReference>
<evidence type="ECO:0000256" key="3">
    <source>
        <dbReference type="ARBA" id="ARBA00006958"/>
    </source>
</evidence>
<feature type="domain" description="DDE Tnp4" evidence="9">
    <location>
        <begin position="458"/>
        <end position="611"/>
    </location>
</feature>
<dbReference type="Proteomes" id="UP000683360">
    <property type="component" value="Unassembled WGS sequence"/>
</dbReference>
<keyword evidence="7" id="KW-0539">Nucleus</keyword>
<evidence type="ECO:0000256" key="4">
    <source>
        <dbReference type="ARBA" id="ARBA00022722"/>
    </source>
</evidence>
<name>A0A8S3RZI3_MYTED</name>
<organism evidence="11 12">
    <name type="scientific">Mytilus edulis</name>
    <name type="common">Blue mussel</name>
    <dbReference type="NCBI Taxonomy" id="6550"/>
    <lineage>
        <taxon>Eukaryota</taxon>
        <taxon>Metazoa</taxon>
        <taxon>Spiralia</taxon>
        <taxon>Lophotrochozoa</taxon>
        <taxon>Mollusca</taxon>
        <taxon>Bivalvia</taxon>
        <taxon>Autobranchia</taxon>
        <taxon>Pteriomorphia</taxon>
        <taxon>Mytilida</taxon>
        <taxon>Mytiloidea</taxon>
        <taxon>Mytilidae</taxon>
        <taxon>Mytilinae</taxon>
        <taxon>Mytilus</taxon>
    </lineage>
</organism>
<dbReference type="GO" id="GO:0004518">
    <property type="term" value="F:nuclease activity"/>
    <property type="evidence" value="ECO:0007669"/>
    <property type="project" value="UniProtKB-KW"/>
</dbReference>
<evidence type="ECO:0000256" key="5">
    <source>
        <dbReference type="ARBA" id="ARBA00022723"/>
    </source>
</evidence>
<evidence type="ECO:0000259" key="10">
    <source>
        <dbReference type="Pfam" id="PF13613"/>
    </source>
</evidence>
<dbReference type="InterPro" id="IPR027806">
    <property type="entry name" value="HARBI1_dom"/>
</dbReference>
<comment type="caution">
    <text evidence="11">The sequence shown here is derived from an EMBL/GenBank/DDBJ whole genome shotgun (WGS) entry which is preliminary data.</text>
</comment>
<evidence type="ECO:0000256" key="6">
    <source>
        <dbReference type="ARBA" id="ARBA00022801"/>
    </source>
</evidence>
<comment type="similarity">
    <text evidence="3">Belongs to the HARBI1 family.</text>
</comment>
<comment type="subcellular location">
    <subcellularLocation>
        <location evidence="2">Nucleus</location>
    </subcellularLocation>
</comment>
<feature type="domain" description="Transposase Helix-turn-helix" evidence="10">
    <location>
        <begin position="379"/>
        <end position="424"/>
    </location>
</feature>
<dbReference type="GO" id="GO:0046872">
    <property type="term" value="F:metal ion binding"/>
    <property type="evidence" value="ECO:0007669"/>
    <property type="project" value="UniProtKB-KW"/>
</dbReference>
<feature type="compositionally biased region" description="Basic and acidic residues" evidence="8">
    <location>
        <begin position="147"/>
        <end position="159"/>
    </location>
</feature>
<evidence type="ECO:0000256" key="2">
    <source>
        <dbReference type="ARBA" id="ARBA00004123"/>
    </source>
</evidence>
<keyword evidence="12" id="KW-1185">Reference proteome</keyword>
<dbReference type="OrthoDB" id="6086191at2759"/>
<keyword evidence="5" id="KW-0479">Metal-binding</keyword>
<dbReference type="InterPro" id="IPR027805">
    <property type="entry name" value="Transposase_HTH_dom"/>
</dbReference>
<comment type="cofactor">
    <cofactor evidence="1">
        <name>a divalent metal cation</name>
        <dbReference type="ChEBI" id="CHEBI:60240"/>
    </cofactor>
</comment>
<dbReference type="PANTHER" id="PTHR22930">
    <property type="match status" value="1"/>
</dbReference>
<dbReference type="EMBL" id="CAJPWZ010001433">
    <property type="protein sequence ID" value="CAG2214991.1"/>
    <property type="molecule type" value="Genomic_DNA"/>
</dbReference>
<dbReference type="GO" id="GO:0005634">
    <property type="term" value="C:nucleus"/>
    <property type="evidence" value="ECO:0007669"/>
    <property type="project" value="UniProtKB-SubCell"/>
</dbReference>
<proteinExistence type="inferred from homology"/>
<evidence type="ECO:0000256" key="1">
    <source>
        <dbReference type="ARBA" id="ARBA00001968"/>
    </source>
</evidence>
<feature type="region of interest" description="Disordered" evidence="8">
    <location>
        <begin position="130"/>
        <end position="167"/>
    </location>
</feature>
<keyword evidence="6" id="KW-0378">Hydrolase</keyword>
<dbReference type="InterPro" id="IPR045249">
    <property type="entry name" value="HARBI1-like"/>
</dbReference>
<evidence type="ECO:0000313" key="11">
    <source>
        <dbReference type="EMBL" id="CAG2214991.1"/>
    </source>
</evidence>
<dbReference type="AlphaFoldDB" id="A0A8S3RZI3"/>
<gene>
    <name evidence="11" type="ORF">MEDL_28833</name>
</gene>
<evidence type="ECO:0000256" key="8">
    <source>
        <dbReference type="SAM" id="MobiDB-lite"/>
    </source>
</evidence>
<accession>A0A8S3RZI3</accession>
<dbReference type="Pfam" id="PF13613">
    <property type="entry name" value="HTH_Tnp_4"/>
    <property type="match status" value="1"/>
</dbReference>
<evidence type="ECO:0008006" key="13">
    <source>
        <dbReference type="Google" id="ProtNLM"/>
    </source>
</evidence>
<sequence>MLNNHKTKVTESLSTIEAKIKHCATGIDSLQTKANVADNLVKDLKANQVEHKITIDKMSTLIVKLVDRIESLEHCIIMNLHKIEESDADITLRPTTDNDKNMFTKSVCHDSNILSDISTDQIETDNEWTEVTGKKRQLEPTNNESTEVVRNKKQPEPKNKPPHKNPYNCDHLILSDSVIRRIQTERFTPGASLVLLPYLLSEASENKDEAPTFHQPSEKSKAHCCTTAQVYSAIAIPTASADELEGTGSNEPQSILIVDARPNESIHDSIDRYCHQEIMEGSESVYTKDMQAITTSGDVIQSLGQSVDAGSSASSPLLLHGKRWDVPRIEGYSERVIPRFISEDYRVHFRISKDMFETIHEAIQPKLIFEHRGGNEQISPRKQLLLFLCYMANNETFRELGQYFGVGKSTAHVCIARVLEAFCEIFLDIIQWPSLQRQDELSREIQLLHMLPNIIGAIDGTHIRLSSCPSNDNDYYNRKGFPSMQLQLVVDNTLKILDVYSGWPGCTHDARVLRNSSLCRRAEGGELFGPNKVIVGDSAYPVKNWLITPFKDNGHLSARQRRFNKALSSFRQAVERTIGHVKGRFRRLRELTIHEPKQIVLTILAGCILHNLCIIAHEDIDLYIDRDNDNHPNNYVNIFQNDVGGVEIRQQMMANLP</sequence>
<evidence type="ECO:0000256" key="7">
    <source>
        <dbReference type="ARBA" id="ARBA00023242"/>
    </source>
</evidence>